<dbReference type="HOGENOM" id="CLU_045232_0_0_9"/>
<dbReference type="InterPro" id="IPR036977">
    <property type="entry name" value="DNA_primase_Znf_CHC2"/>
</dbReference>
<dbReference type="CDD" id="cd01029">
    <property type="entry name" value="TOPRIM_primases"/>
    <property type="match status" value="1"/>
</dbReference>
<dbReference type="Gene3D" id="3.90.580.10">
    <property type="entry name" value="Zinc finger, CHC2-type domain"/>
    <property type="match status" value="1"/>
</dbReference>
<dbReference type="RefSeq" id="WP_013498084.1">
    <property type="nucleotide sequence ID" value="NC_014833.1"/>
</dbReference>
<protein>
    <recommendedName>
        <fullName evidence="1">DUF3991 domain-containing protein</fullName>
    </recommendedName>
</protein>
<dbReference type="InterPro" id="IPR025054">
    <property type="entry name" value="DUF3991"/>
</dbReference>
<dbReference type="GO" id="GO:0003677">
    <property type="term" value="F:DNA binding"/>
    <property type="evidence" value="ECO:0007669"/>
    <property type="project" value="InterPro"/>
</dbReference>
<dbReference type="KEGG" id="ral:Rumal_1401"/>
<dbReference type="EMBL" id="CP002403">
    <property type="protein sequence ID" value="ADU21915.1"/>
    <property type="molecule type" value="Genomic_DNA"/>
</dbReference>
<dbReference type="Pfam" id="PF13155">
    <property type="entry name" value="Toprim_2"/>
    <property type="match status" value="1"/>
</dbReference>
<dbReference type="GO" id="GO:0006260">
    <property type="term" value="P:DNA replication"/>
    <property type="evidence" value="ECO:0007669"/>
    <property type="project" value="InterPro"/>
</dbReference>
<accession>E6UFL1</accession>
<evidence type="ECO:0000313" key="2">
    <source>
        <dbReference type="EMBL" id="ADU21915.1"/>
    </source>
</evidence>
<gene>
    <name evidence="2" type="ordered locus">Rumal_1401</name>
</gene>
<dbReference type="Proteomes" id="UP000006919">
    <property type="component" value="Chromosome"/>
</dbReference>
<dbReference type="STRING" id="697329.Rumal_1401"/>
<dbReference type="Pfam" id="PF13154">
    <property type="entry name" value="DUF3991"/>
    <property type="match status" value="1"/>
</dbReference>
<dbReference type="SUPFAM" id="SSF57783">
    <property type="entry name" value="Zinc beta-ribbon"/>
    <property type="match status" value="1"/>
</dbReference>
<dbReference type="GO" id="GO:0008270">
    <property type="term" value="F:zinc ion binding"/>
    <property type="evidence" value="ECO:0007669"/>
    <property type="project" value="InterPro"/>
</dbReference>
<dbReference type="AlphaFoldDB" id="E6UFL1"/>
<evidence type="ECO:0000313" key="3">
    <source>
        <dbReference type="Proteomes" id="UP000006919"/>
    </source>
</evidence>
<dbReference type="OrthoDB" id="9802530at2"/>
<reference evidence="2 3" key="1">
    <citation type="journal article" date="2011" name="J. Bacteriol.">
        <title>Complete genome of the cellulolytic ruminal bacterium Ruminococcus albus 7.</title>
        <authorList>
            <person name="Suen G."/>
            <person name="Stevenson D.M."/>
            <person name="Bruce D.C."/>
            <person name="Chertkov O."/>
            <person name="Copeland A."/>
            <person name="Cheng J.F."/>
            <person name="Detter C."/>
            <person name="Detter J.C."/>
            <person name="Goodwin L.A."/>
            <person name="Han C.S."/>
            <person name="Hauser L.J."/>
            <person name="Ivanova N.N."/>
            <person name="Kyrpides N.C."/>
            <person name="Land M.L."/>
            <person name="Lapidus A."/>
            <person name="Lucas S."/>
            <person name="Ovchinnikova G."/>
            <person name="Pitluck S."/>
            <person name="Tapia R."/>
            <person name="Woyke T."/>
            <person name="Boyum J."/>
            <person name="Mead D."/>
            <person name="Weimer P.J."/>
        </authorList>
    </citation>
    <scope>NUCLEOTIDE SEQUENCE [LARGE SCALE GENOMIC DNA]</scope>
    <source>
        <strain evidence="3">ATCC 27210 / DSM 20455 / JCM 14654 / NCDO 2250 / 7</strain>
    </source>
</reference>
<organism evidence="2 3">
    <name type="scientific">Ruminococcus albus (strain ATCC 27210 / DSM 20455 / JCM 14654 / NCDO 2250 / 7)</name>
    <dbReference type="NCBI Taxonomy" id="697329"/>
    <lineage>
        <taxon>Bacteria</taxon>
        <taxon>Bacillati</taxon>
        <taxon>Bacillota</taxon>
        <taxon>Clostridia</taxon>
        <taxon>Eubacteriales</taxon>
        <taxon>Oscillospiraceae</taxon>
        <taxon>Ruminococcus</taxon>
    </lineage>
</organism>
<proteinExistence type="predicted"/>
<sequence>MPYIPFTDEQKVLANTVDLERFLAMRGEHLERAGRSSKLIYTDGSGKHDSIMINGSKWYDHKRQIGGGAIKFMQEFYGMDFVQAVQELIGVTVSPIVHNKNEYVPKKEKKAFILPSKNNTMHRVYAYLIKQRFIRADVITHFAKAGTIYEDDKHHNAVFVGIDEAGVPKQASKRGTSTYGDPFKMTVEGSDTKYSFAHYGTSGRLYVFEAPIDMLSYITLHPEDWQKHSYIAMNGVYESAVLHALGSHENIEHIVLCTDNDEGGIDGAERIRDILNESGFLNITRLFPDYKDWNEDLKAKNGQQALPGENHRRKALYYGYVEQLKYLRCRPDKLSEQLKISFRNGQTKYLAEYALAGSAFFMRVKDEPQGFQNLQKRLIKSYRAYKDKGKYVSKKRDMTSKYNEVMRDLRKTARTEEQSIATAKMLYELADFAVRTAVEEACDKPVKEQTKCEDEDIELSPQAGFG</sequence>
<name>E6UFL1_RUMA7</name>
<feature type="domain" description="DUF3991" evidence="1">
    <location>
        <begin position="126"/>
        <end position="201"/>
    </location>
</feature>
<dbReference type="InterPro" id="IPR034154">
    <property type="entry name" value="TOPRIM_DnaG/twinkle"/>
</dbReference>
<dbReference type="eggNOG" id="COG0358">
    <property type="taxonomic scope" value="Bacteria"/>
</dbReference>
<dbReference type="Gene3D" id="3.40.1360.10">
    <property type="match status" value="1"/>
</dbReference>
<evidence type="ECO:0000259" key="1">
    <source>
        <dbReference type="Pfam" id="PF13154"/>
    </source>
</evidence>